<gene>
    <name evidence="1" type="ORF">APICC_00354</name>
</gene>
<dbReference type="OrthoDB" id="7615289at2759"/>
<evidence type="ECO:0000313" key="1">
    <source>
        <dbReference type="EMBL" id="PBC28870.1"/>
    </source>
</evidence>
<dbReference type="EMBL" id="KZ288301">
    <property type="protein sequence ID" value="PBC28870.1"/>
    <property type="molecule type" value="Genomic_DNA"/>
</dbReference>
<dbReference type="AlphaFoldDB" id="A0A2A3EB08"/>
<evidence type="ECO:0000313" key="2">
    <source>
        <dbReference type="Proteomes" id="UP000242457"/>
    </source>
</evidence>
<accession>A0A2A3EB08</accession>
<protein>
    <submittedName>
        <fullName evidence="1">Uncharacterized protein</fullName>
    </submittedName>
</protein>
<dbReference type="Proteomes" id="UP000242457">
    <property type="component" value="Unassembled WGS sequence"/>
</dbReference>
<keyword evidence="2" id="KW-1185">Reference proteome</keyword>
<name>A0A2A3EB08_APICC</name>
<proteinExistence type="predicted"/>
<reference evidence="1 2" key="1">
    <citation type="submission" date="2014-07" db="EMBL/GenBank/DDBJ databases">
        <title>Genomic and transcriptomic analysis on Apis cerana provide comprehensive insights into honey bee biology.</title>
        <authorList>
            <person name="Diao Q."/>
            <person name="Sun L."/>
            <person name="Zheng H."/>
            <person name="Zheng H."/>
            <person name="Xu S."/>
            <person name="Wang S."/>
            <person name="Zeng Z."/>
            <person name="Hu F."/>
            <person name="Su S."/>
            <person name="Wu J."/>
        </authorList>
    </citation>
    <scope>NUCLEOTIDE SEQUENCE [LARGE SCALE GENOMIC DNA]</scope>
    <source>
        <tissue evidence="1">Pupae without intestine</tissue>
    </source>
</reference>
<sequence>MKEISFFDENLKNKKINGITKKNISDNQQEIVISFSVQKECNDDELEKNYQLIVGKILNGRDTIIITKENQLMDLISGAVNTTDQYYLLENTFNVVSFTLNLQYCSHVKYHATMVKKIPLSIVEDLTSSTEFLFGNLWFLILPNNADINQCDKYVIDDIYKLSTYINQLPLLYFEVVASPAMYDGLEILWFKPDENIYQKEINSLFEN</sequence>
<organism evidence="1 2">
    <name type="scientific">Apis cerana cerana</name>
    <name type="common">Oriental honeybee</name>
    <dbReference type="NCBI Taxonomy" id="94128"/>
    <lineage>
        <taxon>Eukaryota</taxon>
        <taxon>Metazoa</taxon>
        <taxon>Ecdysozoa</taxon>
        <taxon>Arthropoda</taxon>
        <taxon>Hexapoda</taxon>
        <taxon>Insecta</taxon>
        <taxon>Pterygota</taxon>
        <taxon>Neoptera</taxon>
        <taxon>Endopterygota</taxon>
        <taxon>Hymenoptera</taxon>
        <taxon>Apocrita</taxon>
        <taxon>Aculeata</taxon>
        <taxon>Apoidea</taxon>
        <taxon>Anthophila</taxon>
        <taxon>Apidae</taxon>
        <taxon>Apis</taxon>
    </lineage>
</organism>